<reference evidence="2" key="1">
    <citation type="submission" date="2015-11" db="EMBL/GenBank/DDBJ databases">
        <title>De novo transcriptome assembly of four potential Pierce s Disease insect vectors from Arizona vineyards.</title>
        <authorList>
            <person name="Tassone E.E."/>
        </authorList>
    </citation>
    <scope>NUCLEOTIDE SEQUENCE</scope>
</reference>
<feature type="region of interest" description="Disordered" evidence="1">
    <location>
        <begin position="99"/>
        <end position="122"/>
    </location>
</feature>
<organism evidence="2">
    <name type="scientific">Graphocephala atropunctata</name>
    <dbReference type="NCBI Taxonomy" id="36148"/>
    <lineage>
        <taxon>Eukaryota</taxon>
        <taxon>Metazoa</taxon>
        <taxon>Ecdysozoa</taxon>
        <taxon>Arthropoda</taxon>
        <taxon>Hexapoda</taxon>
        <taxon>Insecta</taxon>
        <taxon>Pterygota</taxon>
        <taxon>Neoptera</taxon>
        <taxon>Paraneoptera</taxon>
        <taxon>Hemiptera</taxon>
        <taxon>Auchenorrhyncha</taxon>
        <taxon>Membracoidea</taxon>
        <taxon>Cicadellidae</taxon>
        <taxon>Cicadellinae</taxon>
        <taxon>Cicadellini</taxon>
        <taxon>Graphocephala</taxon>
    </lineage>
</organism>
<sequence>MSALLGSFEEAFPILLLQRVYITNLEAHSEELCIPVQVSTQNSTKPEQLSGTGDGEAAVEHHSAINRSSVSVLTSAIINENVRQHTSKHTSSHRLYLTQNPKSQFNPHSRVPHNAYTRQLTH</sequence>
<evidence type="ECO:0000313" key="2">
    <source>
        <dbReference type="EMBL" id="JAT17572.1"/>
    </source>
</evidence>
<name>A0A1B6L1I6_9HEMI</name>
<dbReference type="EMBL" id="GEBQ01022405">
    <property type="protein sequence ID" value="JAT17572.1"/>
    <property type="molecule type" value="Transcribed_RNA"/>
</dbReference>
<dbReference type="AlphaFoldDB" id="A0A1B6L1I6"/>
<protein>
    <submittedName>
        <fullName evidence="2">Uncharacterized protein</fullName>
    </submittedName>
</protein>
<gene>
    <name evidence="2" type="ORF">g.9832</name>
</gene>
<accession>A0A1B6L1I6</accession>
<evidence type="ECO:0000256" key="1">
    <source>
        <dbReference type="SAM" id="MobiDB-lite"/>
    </source>
</evidence>
<proteinExistence type="predicted"/>